<feature type="transmembrane region" description="Helical" evidence="2">
    <location>
        <begin position="119"/>
        <end position="147"/>
    </location>
</feature>
<feature type="compositionally biased region" description="Pro residues" evidence="1">
    <location>
        <begin position="196"/>
        <end position="214"/>
    </location>
</feature>
<gene>
    <name evidence="3" type="ordered locus">Cwoe_4561</name>
</gene>
<evidence type="ECO:0000313" key="4">
    <source>
        <dbReference type="Proteomes" id="UP000008229"/>
    </source>
</evidence>
<organism evidence="3 4">
    <name type="scientific">Conexibacter woesei (strain DSM 14684 / CCUG 47730 / CIP 108061 / JCM 11494 / NBRC 100937 / ID131577)</name>
    <dbReference type="NCBI Taxonomy" id="469383"/>
    <lineage>
        <taxon>Bacteria</taxon>
        <taxon>Bacillati</taxon>
        <taxon>Actinomycetota</taxon>
        <taxon>Thermoleophilia</taxon>
        <taxon>Solirubrobacterales</taxon>
        <taxon>Conexibacteraceae</taxon>
        <taxon>Conexibacter</taxon>
    </lineage>
</organism>
<feature type="region of interest" description="Disordered" evidence="1">
    <location>
        <begin position="188"/>
        <end position="214"/>
    </location>
</feature>
<keyword evidence="4" id="KW-1185">Reference proteome</keyword>
<dbReference type="OrthoDB" id="156718at2"/>
<feature type="transmembrane region" description="Helical" evidence="2">
    <location>
        <begin position="20"/>
        <end position="53"/>
    </location>
</feature>
<dbReference type="HOGENOM" id="CLU_1298274_0_0_11"/>
<evidence type="ECO:0000256" key="1">
    <source>
        <dbReference type="SAM" id="MobiDB-lite"/>
    </source>
</evidence>
<keyword evidence="2" id="KW-0812">Transmembrane</keyword>
<dbReference type="AlphaFoldDB" id="D3F8X9"/>
<keyword evidence="2" id="KW-0472">Membrane</keyword>
<name>D3F8X9_CONWI</name>
<protein>
    <recommendedName>
        <fullName evidence="5">Transmembrane protein</fullName>
    </recommendedName>
</protein>
<dbReference type="RefSeq" id="WP_012936025.1">
    <property type="nucleotide sequence ID" value="NC_013739.1"/>
</dbReference>
<keyword evidence="2" id="KW-1133">Transmembrane helix</keyword>
<evidence type="ECO:0008006" key="5">
    <source>
        <dbReference type="Google" id="ProtNLM"/>
    </source>
</evidence>
<evidence type="ECO:0000256" key="2">
    <source>
        <dbReference type="SAM" id="Phobius"/>
    </source>
</evidence>
<dbReference type="InterPro" id="IPR025498">
    <property type="entry name" value="DUF4389"/>
</dbReference>
<dbReference type="KEGG" id="cwo:Cwoe_4561"/>
<proteinExistence type="predicted"/>
<dbReference type="Proteomes" id="UP000008229">
    <property type="component" value="Chromosome"/>
</dbReference>
<reference evidence="4" key="2">
    <citation type="submission" date="2010-01" db="EMBL/GenBank/DDBJ databases">
        <title>The complete genome of Conexibacter woesei DSM 14684.</title>
        <authorList>
            <consortium name="US DOE Joint Genome Institute (JGI-PGF)"/>
            <person name="Lucas S."/>
            <person name="Copeland A."/>
            <person name="Lapidus A."/>
            <person name="Glavina del Rio T."/>
            <person name="Dalin E."/>
            <person name="Tice H."/>
            <person name="Bruce D."/>
            <person name="Goodwin L."/>
            <person name="Pitluck S."/>
            <person name="Kyrpides N."/>
            <person name="Mavromatis K."/>
            <person name="Ivanova N."/>
            <person name="Mikhailova N."/>
            <person name="Chertkov O."/>
            <person name="Brettin T."/>
            <person name="Detter J.C."/>
            <person name="Han C."/>
            <person name="Larimer F."/>
            <person name="Land M."/>
            <person name="Hauser L."/>
            <person name="Markowitz V."/>
            <person name="Cheng J.-F."/>
            <person name="Hugenholtz P."/>
            <person name="Woyke T."/>
            <person name="Wu D."/>
            <person name="Pukall R."/>
            <person name="Steenblock K."/>
            <person name="Schneider S."/>
            <person name="Klenk H.-P."/>
            <person name="Eisen J.A."/>
        </authorList>
    </citation>
    <scope>NUCLEOTIDE SEQUENCE [LARGE SCALE GENOMIC DNA]</scope>
    <source>
        <strain evidence="4">DSM 14684 / CIP 108061 / JCM 11494 / NBRC 100937 / ID131577</strain>
    </source>
</reference>
<accession>D3F8X9</accession>
<dbReference type="eggNOG" id="ENOG50332H3">
    <property type="taxonomic scope" value="Bacteria"/>
</dbReference>
<reference evidence="3 4" key="1">
    <citation type="journal article" date="2010" name="Stand. Genomic Sci.">
        <title>Complete genome sequence of Conexibacter woesei type strain (ID131577).</title>
        <authorList>
            <person name="Pukall R."/>
            <person name="Lapidus A."/>
            <person name="Glavina Del Rio T."/>
            <person name="Copeland A."/>
            <person name="Tice H."/>
            <person name="Cheng J.-F."/>
            <person name="Lucas S."/>
            <person name="Chen F."/>
            <person name="Nolan M."/>
            <person name="Bruce D."/>
            <person name="Goodwin L."/>
            <person name="Pitluck S."/>
            <person name="Mavromatis K."/>
            <person name="Ivanova N."/>
            <person name="Ovchinnikova G."/>
            <person name="Pati A."/>
            <person name="Chen A."/>
            <person name="Palaniappan K."/>
            <person name="Land M."/>
            <person name="Hauser L."/>
            <person name="Chang Y.-J."/>
            <person name="Jeffries C.D."/>
            <person name="Chain P."/>
            <person name="Meincke L."/>
            <person name="Sims D."/>
            <person name="Brettin T."/>
            <person name="Detter J.C."/>
            <person name="Rohde M."/>
            <person name="Goeker M."/>
            <person name="Bristow J."/>
            <person name="Eisen J.A."/>
            <person name="Markowitz V."/>
            <person name="Kyrpides N.C."/>
            <person name="Klenk H.-P."/>
            <person name="Hugenholtz P."/>
        </authorList>
    </citation>
    <scope>NUCLEOTIDE SEQUENCE [LARGE SCALE GENOMIC DNA]</scope>
    <source>
        <strain evidence="4">DSM 14684 / CIP 108061 / JCM 11494 / NBRC 100937 / ID131577</strain>
    </source>
</reference>
<sequence>MYPVGYEADFVEERSRLTTFFRLILVIPWLIVSIFWGIGALICAVIAWFAIVFTGRYPQGLYDFVAKALRFITRVNGYMLLMTDEFPSFGGDEEPQYPVRLRIDEPLSAYSRVKTGFRFILMIPIVIVLYFVQIVARAIGVLSWIVIVIMGRQPEALFDIMKWTQAYEARANAYHLLVTETYPPFSADDGYAAPAPSAPPAPPTGPPPTGPVTG</sequence>
<dbReference type="Pfam" id="PF14333">
    <property type="entry name" value="DUF4389"/>
    <property type="match status" value="2"/>
</dbReference>
<dbReference type="EMBL" id="CP001854">
    <property type="protein sequence ID" value="ADB52974.1"/>
    <property type="molecule type" value="Genomic_DNA"/>
</dbReference>
<dbReference type="STRING" id="469383.Cwoe_4561"/>
<evidence type="ECO:0000313" key="3">
    <source>
        <dbReference type="EMBL" id="ADB52974.1"/>
    </source>
</evidence>